<keyword evidence="3 7" id="KW-0808">Transferase</keyword>
<comment type="pathway">
    <text evidence="7">Cell wall biogenesis; peptidoglycan biosynthesis.</text>
</comment>
<keyword evidence="6 7" id="KW-0472">Membrane</keyword>
<dbReference type="NCBIfam" id="TIGR00445">
    <property type="entry name" value="mraY"/>
    <property type="match status" value="1"/>
</dbReference>
<keyword evidence="7" id="KW-1003">Cell membrane</keyword>
<comment type="cofactor">
    <cofactor evidence="7">
        <name>Mg(2+)</name>
        <dbReference type="ChEBI" id="CHEBI:18420"/>
    </cofactor>
</comment>
<dbReference type="InterPro" id="IPR003524">
    <property type="entry name" value="PNAcMuramoyl-5peptid_Trfase"/>
</dbReference>
<evidence type="ECO:0000256" key="3">
    <source>
        <dbReference type="ARBA" id="ARBA00022679"/>
    </source>
</evidence>
<evidence type="ECO:0000256" key="8">
    <source>
        <dbReference type="NCBIfam" id="TIGR00445"/>
    </source>
</evidence>
<evidence type="ECO:0000256" key="6">
    <source>
        <dbReference type="ARBA" id="ARBA00023136"/>
    </source>
</evidence>
<dbReference type="Proteomes" id="UP001597079">
    <property type="component" value="Unassembled WGS sequence"/>
</dbReference>
<dbReference type="EC" id="2.7.8.13" evidence="7 8"/>
<comment type="subcellular location">
    <subcellularLocation>
        <location evidence="7">Cell membrane</location>
        <topology evidence="7">Multi-pass membrane protein</topology>
    </subcellularLocation>
    <subcellularLocation>
        <location evidence="1">Membrane</location>
        <topology evidence="1">Multi-pass membrane protein</topology>
    </subcellularLocation>
</comment>
<feature type="transmembrane region" description="Helical" evidence="7">
    <location>
        <begin position="72"/>
        <end position="88"/>
    </location>
</feature>
<keyword evidence="7" id="KW-0131">Cell cycle</keyword>
<dbReference type="PROSITE" id="PS01348">
    <property type="entry name" value="MRAY_2"/>
    <property type="match status" value="1"/>
</dbReference>
<name>A0ABW4JHM4_9BACL</name>
<keyword evidence="10" id="KW-1185">Reference proteome</keyword>
<comment type="caution">
    <text evidence="9">The sequence shown here is derived from an EMBL/GenBank/DDBJ whole genome shotgun (WGS) entry which is preliminary data.</text>
</comment>
<sequence length="315" mass="35038">MISLYPAIATFLIVTAVIPLQTRLFKAYNLVQPIRKELPADQQKKRGTPLMGGLVFLIGAIATLCVEASTDVRLLTTTFFLFALIGFMDDAKKAHTKIDGISAKTKMLLQCCFTGGILYYLLHTGFITSHIPITRNIALDLPVALFIVAVGLIIVGSTNAINFTDGLDGLLSVVAIPTYFFFFVISQHEGVRLFCLMMIACLLAFLIYNRHPAKLIMGDTGSMAIGGTLALMAVIDHVVILLPILFLVYFAEILSVIIQVSYFKRTGKRIFRMSPIHYHFSLKYGWDENTIVIVFGSVSWICSLACLLYYYLLLR</sequence>
<proteinExistence type="inferred from homology"/>
<feature type="transmembrane region" description="Helical" evidence="7">
    <location>
        <begin position="6"/>
        <end position="25"/>
    </location>
</feature>
<feature type="transmembrane region" description="Helical" evidence="7">
    <location>
        <begin position="291"/>
        <end position="312"/>
    </location>
</feature>
<dbReference type="CDD" id="cd06852">
    <property type="entry name" value="GT_MraY"/>
    <property type="match status" value="1"/>
</dbReference>
<keyword evidence="4 7" id="KW-0812">Transmembrane</keyword>
<comment type="function">
    <text evidence="7">Catalyzes the initial step of the lipid cycle reactions in the biosynthesis of the cell wall peptidoglycan: transfers peptidoglycan precursor phospho-MurNAc-pentapeptide from UDP-MurNAc-pentapeptide onto the lipid carrier undecaprenyl phosphate, yielding undecaprenyl-pyrophosphoryl-MurNAc-pentapeptide, known as lipid I.</text>
</comment>
<keyword evidence="7" id="KW-0961">Cell wall biogenesis/degradation</keyword>
<evidence type="ECO:0000256" key="4">
    <source>
        <dbReference type="ARBA" id="ARBA00022692"/>
    </source>
</evidence>
<keyword evidence="5 7" id="KW-1133">Transmembrane helix</keyword>
<dbReference type="PANTHER" id="PTHR22926:SF5">
    <property type="entry name" value="PHOSPHO-N-ACETYLMURAMOYL-PENTAPEPTIDE-TRANSFERASE HOMOLOG"/>
    <property type="match status" value="1"/>
</dbReference>
<keyword evidence="7" id="KW-0479">Metal-binding</keyword>
<keyword evidence="7" id="KW-0132">Cell division</keyword>
<protein>
    <recommendedName>
        <fullName evidence="7 8">Phospho-N-acetylmuramoyl-pentapeptide-transferase</fullName>
        <ecNumber evidence="7 8">2.7.8.13</ecNumber>
    </recommendedName>
    <alternativeName>
        <fullName evidence="7">UDP-MurNAc-pentapeptide phosphotransferase</fullName>
    </alternativeName>
</protein>
<feature type="transmembrane region" description="Helical" evidence="7">
    <location>
        <begin position="241"/>
        <end position="263"/>
    </location>
</feature>
<evidence type="ECO:0000313" key="10">
    <source>
        <dbReference type="Proteomes" id="UP001597079"/>
    </source>
</evidence>
<reference evidence="10" key="1">
    <citation type="journal article" date="2019" name="Int. J. Syst. Evol. Microbiol.">
        <title>The Global Catalogue of Microorganisms (GCM) 10K type strain sequencing project: providing services to taxonomists for standard genome sequencing and annotation.</title>
        <authorList>
            <consortium name="The Broad Institute Genomics Platform"/>
            <consortium name="The Broad Institute Genome Sequencing Center for Infectious Disease"/>
            <person name="Wu L."/>
            <person name="Ma J."/>
        </authorList>
    </citation>
    <scope>NUCLEOTIDE SEQUENCE [LARGE SCALE GENOMIC DNA]</scope>
    <source>
        <strain evidence="10">CGMCC 1.12286</strain>
    </source>
</reference>
<organism evidence="9 10">
    <name type="scientific">Alicyclobacillus fodiniaquatilis</name>
    <dbReference type="NCBI Taxonomy" id="1661150"/>
    <lineage>
        <taxon>Bacteria</taxon>
        <taxon>Bacillati</taxon>
        <taxon>Bacillota</taxon>
        <taxon>Bacilli</taxon>
        <taxon>Bacillales</taxon>
        <taxon>Alicyclobacillaceae</taxon>
        <taxon>Alicyclobacillus</taxon>
    </lineage>
</organism>
<feature type="transmembrane region" description="Helical" evidence="7">
    <location>
        <begin position="191"/>
        <end position="208"/>
    </location>
</feature>
<accession>A0ABW4JHM4</accession>
<dbReference type="Pfam" id="PF00953">
    <property type="entry name" value="Glycos_transf_4"/>
    <property type="match status" value="1"/>
</dbReference>
<dbReference type="InterPro" id="IPR000715">
    <property type="entry name" value="Glycosyl_transferase_4"/>
</dbReference>
<feature type="transmembrane region" description="Helical" evidence="7">
    <location>
        <begin position="46"/>
        <end position="66"/>
    </location>
</feature>
<comment type="similarity">
    <text evidence="2 7">Belongs to the glycosyltransferase 4 family. MraY subfamily.</text>
</comment>
<evidence type="ECO:0000256" key="7">
    <source>
        <dbReference type="HAMAP-Rule" id="MF_00038"/>
    </source>
</evidence>
<dbReference type="HAMAP" id="MF_00038">
    <property type="entry name" value="MraY"/>
    <property type="match status" value="1"/>
</dbReference>
<dbReference type="InterPro" id="IPR018480">
    <property type="entry name" value="PNAcMuramoyl-5peptid_Trfase_CS"/>
</dbReference>
<dbReference type="GO" id="GO:0016740">
    <property type="term" value="F:transferase activity"/>
    <property type="evidence" value="ECO:0007669"/>
    <property type="project" value="UniProtKB-KW"/>
</dbReference>
<dbReference type="RefSeq" id="WP_377943389.1">
    <property type="nucleotide sequence ID" value="NZ_JBHUCX010000029.1"/>
</dbReference>
<evidence type="ECO:0000256" key="5">
    <source>
        <dbReference type="ARBA" id="ARBA00022989"/>
    </source>
</evidence>
<evidence type="ECO:0000256" key="2">
    <source>
        <dbReference type="ARBA" id="ARBA00005583"/>
    </source>
</evidence>
<dbReference type="PANTHER" id="PTHR22926">
    <property type="entry name" value="PHOSPHO-N-ACETYLMURAMOYL-PENTAPEPTIDE-TRANSFERASE"/>
    <property type="match status" value="1"/>
</dbReference>
<keyword evidence="7" id="KW-0133">Cell shape</keyword>
<gene>
    <name evidence="7 9" type="primary">mraY</name>
    <name evidence="9" type="ORF">ACFSB2_12470</name>
</gene>
<evidence type="ECO:0000256" key="1">
    <source>
        <dbReference type="ARBA" id="ARBA00004141"/>
    </source>
</evidence>
<feature type="transmembrane region" description="Helical" evidence="7">
    <location>
        <begin position="108"/>
        <end position="131"/>
    </location>
</feature>
<keyword evidence="7" id="KW-0460">Magnesium</keyword>
<feature type="transmembrane region" description="Helical" evidence="7">
    <location>
        <begin position="137"/>
        <end position="155"/>
    </location>
</feature>
<comment type="catalytic activity">
    <reaction evidence="7">
        <text>UDP-N-acetyl-alpha-D-muramoyl-L-alanyl-gamma-D-glutamyl-meso-2,6-diaminopimeloyl-D-alanyl-D-alanine + di-trans,octa-cis-undecaprenyl phosphate = di-trans,octa-cis-undecaprenyl diphospho-N-acetyl-alpha-D-muramoyl-L-alanyl-D-glutamyl-meso-2,6-diaminopimeloyl-D-alanyl-D-alanine + UMP</text>
        <dbReference type="Rhea" id="RHEA:28386"/>
        <dbReference type="ChEBI" id="CHEBI:57865"/>
        <dbReference type="ChEBI" id="CHEBI:60392"/>
        <dbReference type="ChEBI" id="CHEBI:61386"/>
        <dbReference type="ChEBI" id="CHEBI:61387"/>
        <dbReference type="EC" id="2.7.8.13"/>
    </reaction>
</comment>
<feature type="transmembrane region" description="Helical" evidence="7">
    <location>
        <begin position="167"/>
        <end position="185"/>
    </location>
</feature>
<evidence type="ECO:0000313" key="9">
    <source>
        <dbReference type="EMBL" id="MFD1675508.1"/>
    </source>
</evidence>
<keyword evidence="7" id="KW-0573">Peptidoglycan synthesis</keyword>
<dbReference type="EMBL" id="JBHUCX010000029">
    <property type="protein sequence ID" value="MFD1675508.1"/>
    <property type="molecule type" value="Genomic_DNA"/>
</dbReference>